<dbReference type="GO" id="GO:0000160">
    <property type="term" value="P:phosphorelay signal transduction system"/>
    <property type="evidence" value="ECO:0007669"/>
    <property type="project" value="InterPro"/>
</dbReference>
<evidence type="ECO:0000256" key="3">
    <source>
        <dbReference type="ARBA" id="ARBA00023125"/>
    </source>
</evidence>
<dbReference type="GO" id="GO:0003677">
    <property type="term" value="F:DNA binding"/>
    <property type="evidence" value="ECO:0007669"/>
    <property type="project" value="UniProtKB-KW"/>
</dbReference>
<evidence type="ECO:0000259" key="7">
    <source>
        <dbReference type="PROSITE" id="PS50110"/>
    </source>
</evidence>
<keyword evidence="3" id="KW-0238">DNA-binding</keyword>
<dbReference type="PANTHER" id="PTHR43214:SF41">
    <property type="entry name" value="NITRATE_NITRITE RESPONSE REGULATOR PROTEIN NARP"/>
    <property type="match status" value="1"/>
</dbReference>
<keyword evidence="1 5" id="KW-0597">Phosphoprotein</keyword>
<keyword evidence="2" id="KW-0805">Transcription regulation</keyword>
<dbReference type="SUPFAM" id="SSF46894">
    <property type="entry name" value="C-terminal effector domain of the bipartite response regulators"/>
    <property type="match status" value="1"/>
</dbReference>
<dbReference type="Pfam" id="PF00072">
    <property type="entry name" value="Response_reg"/>
    <property type="match status" value="1"/>
</dbReference>
<reference evidence="8 9" key="1">
    <citation type="submission" date="2019-09" db="EMBL/GenBank/DDBJ databases">
        <authorList>
            <person name="Depoorter E."/>
        </authorList>
    </citation>
    <scope>NUCLEOTIDE SEQUENCE [LARGE SCALE GENOMIC DNA]</scope>
    <source>
        <strain evidence="8">R-71033</strain>
    </source>
</reference>
<gene>
    <name evidence="8" type="ORF">BCO71033_03596</name>
</gene>
<evidence type="ECO:0000313" key="9">
    <source>
        <dbReference type="Proteomes" id="UP000494109"/>
    </source>
</evidence>
<sequence length="270" mass="30000">MSNAREYLGEVVNTKYRVVIAEDHDLLRNGLRSMLCAQGDYEVVGEARDGKEVCHLAMTLAPDLILMDLSMRGMNGIDASATIKRRMPTIRIVVLTVHQNEEYVREALRAGVEGYVLKDVSFDELLLAMRMVMQGKKHLSADVYGYMVDSFVTGREMPAPKRAWDILTARERSVLKLIAEGRTNRQVGLYLNLSPKTIEKYRASMMHKLHLANLTELVLVAMNMGLLTTLAAKCAEPNVDDVLTHPVVDAGVVEGAVVRLDDYPAGGAKR</sequence>
<dbReference type="InterPro" id="IPR058245">
    <property type="entry name" value="NreC/VraR/RcsB-like_REC"/>
</dbReference>
<feature type="modified residue" description="4-aspartylphosphate" evidence="5">
    <location>
        <position position="68"/>
    </location>
</feature>
<dbReference type="CDD" id="cd17535">
    <property type="entry name" value="REC_NarL-like"/>
    <property type="match status" value="1"/>
</dbReference>
<dbReference type="InterPro" id="IPR016032">
    <property type="entry name" value="Sig_transdc_resp-reg_C-effctor"/>
</dbReference>
<dbReference type="PROSITE" id="PS00622">
    <property type="entry name" value="HTH_LUXR_1"/>
    <property type="match status" value="1"/>
</dbReference>
<evidence type="ECO:0000256" key="4">
    <source>
        <dbReference type="ARBA" id="ARBA00023163"/>
    </source>
</evidence>
<dbReference type="InterPro" id="IPR001789">
    <property type="entry name" value="Sig_transdc_resp-reg_receiver"/>
</dbReference>
<keyword evidence="4" id="KW-0804">Transcription</keyword>
<dbReference type="SMART" id="SM00421">
    <property type="entry name" value="HTH_LUXR"/>
    <property type="match status" value="1"/>
</dbReference>
<feature type="domain" description="Response regulatory" evidence="7">
    <location>
        <begin position="17"/>
        <end position="133"/>
    </location>
</feature>
<dbReference type="Pfam" id="PF00196">
    <property type="entry name" value="GerE"/>
    <property type="match status" value="1"/>
</dbReference>
<dbReference type="PROSITE" id="PS50110">
    <property type="entry name" value="RESPONSE_REGULATORY"/>
    <property type="match status" value="1"/>
</dbReference>
<evidence type="ECO:0000259" key="6">
    <source>
        <dbReference type="PROSITE" id="PS50043"/>
    </source>
</evidence>
<organism evidence="8 9">
    <name type="scientific">Burkholderia contaminans</name>
    <dbReference type="NCBI Taxonomy" id="488447"/>
    <lineage>
        <taxon>Bacteria</taxon>
        <taxon>Pseudomonadati</taxon>
        <taxon>Pseudomonadota</taxon>
        <taxon>Betaproteobacteria</taxon>
        <taxon>Burkholderiales</taxon>
        <taxon>Burkholderiaceae</taxon>
        <taxon>Burkholderia</taxon>
        <taxon>Burkholderia cepacia complex</taxon>
    </lineage>
</organism>
<dbReference type="InterPro" id="IPR000792">
    <property type="entry name" value="Tscrpt_reg_LuxR_C"/>
</dbReference>
<dbReference type="PRINTS" id="PR00038">
    <property type="entry name" value="HTHLUXR"/>
</dbReference>
<protein>
    <submittedName>
        <fullName evidence="8">LuxR family transcriptional regulator</fullName>
    </submittedName>
</protein>
<evidence type="ECO:0000256" key="1">
    <source>
        <dbReference type="ARBA" id="ARBA00022553"/>
    </source>
</evidence>
<dbReference type="AlphaFoldDB" id="A0A6P2YXC9"/>
<evidence type="ECO:0000256" key="2">
    <source>
        <dbReference type="ARBA" id="ARBA00023015"/>
    </source>
</evidence>
<dbReference type="Proteomes" id="UP000494109">
    <property type="component" value="Unassembled WGS sequence"/>
</dbReference>
<dbReference type="SMART" id="SM00448">
    <property type="entry name" value="REC"/>
    <property type="match status" value="1"/>
</dbReference>
<dbReference type="Gene3D" id="3.40.50.2300">
    <property type="match status" value="1"/>
</dbReference>
<proteinExistence type="predicted"/>
<dbReference type="InterPro" id="IPR011006">
    <property type="entry name" value="CheY-like_superfamily"/>
</dbReference>
<dbReference type="PROSITE" id="PS50043">
    <property type="entry name" value="HTH_LUXR_2"/>
    <property type="match status" value="1"/>
</dbReference>
<evidence type="ECO:0000256" key="5">
    <source>
        <dbReference type="PROSITE-ProRule" id="PRU00169"/>
    </source>
</evidence>
<dbReference type="CDD" id="cd06170">
    <property type="entry name" value="LuxR_C_like"/>
    <property type="match status" value="1"/>
</dbReference>
<dbReference type="GO" id="GO:0006355">
    <property type="term" value="P:regulation of DNA-templated transcription"/>
    <property type="evidence" value="ECO:0007669"/>
    <property type="project" value="InterPro"/>
</dbReference>
<dbReference type="EMBL" id="CABVQS010000014">
    <property type="protein sequence ID" value="VWD26987.1"/>
    <property type="molecule type" value="Genomic_DNA"/>
</dbReference>
<name>A0A6P2YXC9_9BURK</name>
<dbReference type="PANTHER" id="PTHR43214">
    <property type="entry name" value="TWO-COMPONENT RESPONSE REGULATOR"/>
    <property type="match status" value="1"/>
</dbReference>
<evidence type="ECO:0000313" key="8">
    <source>
        <dbReference type="EMBL" id="VWD26987.1"/>
    </source>
</evidence>
<accession>A0A6P2YXC9</accession>
<dbReference type="InterPro" id="IPR039420">
    <property type="entry name" value="WalR-like"/>
</dbReference>
<feature type="domain" description="HTH luxR-type" evidence="6">
    <location>
        <begin position="160"/>
        <end position="225"/>
    </location>
</feature>
<dbReference type="SUPFAM" id="SSF52172">
    <property type="entry name" value="CheY-like"/>
    <property type="match status" value="1"/>
</dbReference>